<evidence type="ECO:0000313" key="3">
    <source>
        <dbReference type="Proteomes" id="UP000238362"/>
    </source>
</evidence>
<dbReference type="PANTHER" id="PTHR42658">
    <property type="entry name" value="HYDROLASE TATD"/>
    <property type="match status" value="1"/>
</dbReference>
<evidence type="ECO:0000256" key="1">
    <source>
        <dbReference type="PIRNR" id="PIRNR005295"/>
    </source>
</evidence>
<dbReference type="Proteomes" id="UP000238362">
    <property type="component" value="Unassembled WGS sequence"/>
</dbReference>
<sequence>MSAMRIFDPHIHMTSRTTDDYEAMYAAGVRALVEPAFWLGQPRTSVGSFVDYFDGLIGWERFRAAQFGIRHHCTIALNPKEANDPRCADVLDVLPRYLAKDGVVAVGEVGYDSMTAAEEKAFQRQLAMAVEHELPVLVHTPHRDKRSGTQRTLDVVRESGIAPELVVVDHLNELTVGLVAESGCWMGFSIYPDTKMDEHRMVTILREYGTDRVLVNSAADWGRSDPLKTKYTGEAMLAAGFTEDDVDKVLWRNPVEFYGQSGKLLLDPLEQAAPTGETFEGNSVLRGARPDSGA</sequence>
<comment type="caution">
    <text evidence="2">The sequence shown here is derived from an EMBL/GenBank/DDBJ whole genome shotgun (WGS) entry which is preliminary data.</text>
</comment>
<dbReference type="GO" id="GO:0016788">
    <property type="term" value="F:hydrolase activity, acting on ester bonds"/>
    <property type="evidence" value="ECO:0007669"/>
    <property type="project" value="UniProtKB-UniRule"/>
</dbReference>
<dbReference type="InterPro" id="IPR001130">
    <property type="entry name" value="TatD-like"/>
</dbReference>
<keyword evidence="1" id="KW-0479">Metal-binding</keyword>
<dbReference type="EMBL" id="PVNH01000004">
    <property type="protein sequence ID" value="PRX48587.1"/>
    <property type="molecule type" value="Genomic_DNA"/>
</dbReference>
<dbReference type="Pfam" id="PF01026">
    <property type="entry name" value="TatD_DNase"/>
    <property type="match status" value="1"/>
</dbReference>
<dbReference type="GO" id="GO:0046872">
    <property type="term" value="F:metal ion binding"/>
    <property type="evidence" value="ECO:0007669"/>
    <property type="project" value="UniProtKB-KW"/>
</dbReference>
<protein>
    <recommendedName>
        <fullName evidence="4">TatD DNase family protein</fullName>
    </recommendedName>
</protein>
<evidence type="ECO:0008006" key="4">
    <source>
        <dbReference type="Google" id="ProtNLM"/>
    </source>
</evidence>
<dbReference type="SUPFAM" id="SSF51556">
    <property type="entry name" value="Metallo-dependent hydrolases"/>
    <property type="match status" value="1"/>
</dbReference>
<reference evidence="2 3" key="1">
    <citation type="submission" date="2018-03" db="EMBL/GenBank/DDBJ databases">
        <title>Genomic Encyclopedia of Type Strains, Phase III (KMG-III): the genomes of soil and plant-associated and newly described type strains.</title>
        <authorList>
            <person name="Whitman W."/>
        </authorList>
    </citation>
    <scope>NUCLEOTIDE SEQUENCE [LARGE SCALE GENOMIC DNA]</scope>
    <source>
        <strain evidence="2 3">CGMCC 4.7125</strain>
    </source>
</reference>
<accession>A0A2T0LX60</accession>
<keyword evidence="1" id="KW-0378">Hydrolase</keyword>
<comment type="similarity">
    <text evidence="1">Belongs to the metallo-dependent hydrolases superfamily.</text>
</comment>
<dbReference type="PANTHER" id="PTHR42658:SF1">
    <property type="entry name" value="HYDROLASE TATD"/>
    <property type="match status" value="1"/>
</dbReference>
<proteinExistence type="inferred from homology"/>
<gene>
    <name evidence="2" type="ORF">B0I33_104404</name>
</gene>
<dbReference type="InterPro" id="IPR012022">
    <property type="entry name" value="UCP005295"/>
</dbReference>
<dbReference type="AlphaFoldDB" id="A0A2T0LX60"/>
<organism evidence="2 3">
    <name type="scientific">Prauserella shujinwangii</name>
    <dbReference type="NCBI Taxonomy" id="1453103"/>
    <lineage>
        <taxon>Bacteria</taxon>
        <taxon>Bacillati</taxon>
        <taxon>Actinomycetota</taxon>
        <taxon>Actinomycetes</taxon>
        <taxon>Pseudonocardiales</taxon>
        <taxon>Pseudonocardiaceae</taxon>
        <taxon>Prauserella</taxon>
    </lineage>
</organism>
<keyword evidence="3" id="KW-1185">Reference proteome</keyword>
<dbReference type="Gene3D" id="3.20.20.140">
    <property type="entry name" value="Metal-dependent hydrolases"/>
    <property type="match status" value="1"/>
</dbReference>
<dbReference type="InterPro" id="IPR032466">
    <property type="entry name" value="Metal_Hydrolase"/>
</dbReference>
<name>A0A2T0LX60_9PSEU</name>
<dbReference type="PIRSF" id="PIRSF005295">
    <property type="entry name" value="UCP005295_TatD"/>
    <property type="match status" value="1"/>
</dbReference>
<evidence type="ECO:0000313" key="2">
    <source>
        <dbReference type="EMBL" id="PRX48587.1"/>
    </source>
</evidence>